<dbReference type="OrthoDB" id="252618at2759"/>
<dbReference type="GeneID" id="26902251"/>
<feature type="region of interest" description="Disordered" evidence="1">
    <location>
        <begin position="541"/>
        <end position="577"/>
    </location>
</feature>
<feature type="region of interest" description="Disordered" evidence="1">
    <location>
        <begin position="234"/>
        <end position="275"/>
    </location>
</feature>
<comment type="caution">
    <text evidence="2">The sequence shown here is derived from an EMBL/GenBank/DDBJ whole genome shotgun (WGS) entry which is preliminary data.</text>
</comment>
<organism evidence="2 3">
    <name type="scientific">Leptomonas pyrrhocoris</name>
    <name type="common">Firebug parasite</name>
    <dbReference type="NCBI Taxonomy" id="157538"/>
    <lineage>
        <taxon>Eukaryota</taxon>
        <taxon>Discoba</taxon>
        <taxon>Euglenozoa</taxon>
        <taxon>Kinetoplastea</taxon>
        <taxon>Metakinetoplastina</taxon>
        <taxon>Trypanosomatida</taxon>
        <taxon>Trypanosomatidae</taxon>
        <taxon>Leishmaniinae</taxon>
        <taxon>Leptomonas</taxon>
    </lineage>
</organism>
<evidence type="ECO:0000313" key="2">
    <source>
        <dbReference type="EMBL" id="KPA83702.1"/>
    </source>
</evidence>
<keyword evidence="3" id="KW-1185">Reference proteome</keyword>
<dbReference type="RefSeq" id="XP_015662141.1">
    <property type="nucleotide sequence ID" value="XM_015798663.1"/>
</dbReference>
<feature type="region of interest" description="Disordered" evidence="1">
    <location>
        <begin position="607"/>
        <end position="638"/>
    </location>
</feature>
<gene>
    <name evidence="2" type="ORF">ABB37_01956</name>
</gene>
<dbReference type="OMA" id="GFWTCAG"/>
<evidence type="ECO:0000313" key="3">
    <source>
        <dbReference type="Proteomes" id="UP000037923"/>
    </source>
</evidence>
<feature type="region of interest" description="Disordered" evidence="1">
    <location>
        <begin position="401"/>
        <end position="439"/>
    </location>
</feature>
<dbReference type="AlphaFoldDB" id="A0A0N0DY86"/>
<accession>A0A0N0DY86</accession>
<evidence type="ECO:0000256" key="1">
    <source>
        <dbReference type="SAM" id="MobiDB-lite"/>
    </source>
</evidence>
<dbReference type="Proteomes" id="UP000037923">
    <property type="component" value="Unassembled WGS sequence"/>
</dbReference>
<feature type="compositionally biased region" description="Low complexity" evidence="1">
    <location>
        <begin position="561"/>
        <end position="571"/>
    </location>
</feature>
<dbReference type="VEuPathDB" id="TriTrypDB:LpyrH10_03_1070"/>
<feature type="compositionally biased region" description="Basic and acidic residues" evidence="1">
    <location>
        <begin position="250"/>
        <end position="260"/>
    </location>
</feature>
<dbReference type="EMBL" id="LGTL01000003">
    <property type="protein sequence ID" value="KPA83702.1"/>
    <property type="molecule type" value="Genomic_DNA"/>
</dbReference>
<sequence>MDVKLHTIVSRFPFPFPTLDDDDEVLESTSHAAESVGGRAPRRVAPLVSSHRATAEGVDGAHAYVLAAAATSSPSVTESARSSPSRKGVSRGTESVDLTKLASRLWNTELQRAAATAAPTVCVFRPPPFVLDHTAYRGASVYVLPSGVVRLVTYGAVTATLRIARRVQAMLGEAYLPSVARRAAREERRLLRAVLDAGSDEVGRAKCEEGAKETAPTDAGVSLAAALASNDERSPRSFLLTRPPGRTGRTHADATPTHRDVKGKRARAQQGRTVEHAEELPDTALKIDFIQSMATPRWDEVAGLREAFFAETNRRGNAEASPAVVSASVAVGQAYPLSDTHDCRSAPGAPSQGEITADSALFFSLKSATPVRVARASVNVRGDAPMAWWRWYLAASTQRDRDGPLLDSSSGAGAQLTAADRSSAKDQDDENSATATMEHADGTGGFWTCAGHKEVSPTSHSAAFFVRYLQHKRSFVPHHVVSFKVRRNASLSSIQLLLEWNAAAPPASGRNLQRSVLTTPRVPLQTSLRLPLGSASAANYSAAAKTDEDAQPSGAHVGGEAPPASSTAAAAGTQHSPEAWVTEASAANFFLESTFIAESAAPYGLESTRASTGREAETSLPPVSEGSSSSFDVSAGKRGRAEKALSPASDFHDLQELHPSAKVTVKESWKRQRHTQAVRAAAPATTEPVSCLIYRSGRVRLTTGSEAAIRQLCDVLLIPFLVATADLAL</sequence>
<reference evidence="2 3" key="1">
    <citation type="submission" date="2015-07" db="EMBL/GenBank/DDBJ databases">
        <title>High-quality genome of monoxenous trypanosomatid Leptomonas pyrrhocoris.</title>
        <authorList>
            <person name="Flegontov P."/>
            <person name="Butenko A."/>
            <person name="Firsov S."/>
            <person name="Vlcek C."/>
            <person name="Logacheva M.D."/>
            <person name="Field M."/>
            <person name="Filatov D."/>
            <person name="Flegontova O."/>
            <person name="Gerasimov E."/>
            <person name="Jackson A.P."/>
            <person name="Kelly S."/>
            <person name="Opperdoes F."/>
            <person name="O'Reilly A."/>
            <person name="Votypka J."/>
            <person name="Yurchenko V."/>
            <person name="Lukes J."/>
        </authorList>
    </citation>
    <scope>NUCLEOTIDE SEQUENCE [LARGE SCALE GENOMIC DNA]</scope>
    <source>
        <strain evidence="2">H10</strain>
    </source>
</reference>
<proteinExistence type="predicted"/>
<protein>
    <submittedName>
        <fullName evidence="2">Uncharacterized protein</fullName>
    </submittedName>
</protein>
<feature type="compositionally biased region" description="Low complexity" evidence="1">
    <location>
        <begin position="619"/>
        <end position="634"/>
    </location>
</feature>
<name>A0A0N0DY86_LEPPY</name>